<keyword evidence="3 12" id="KW-0808">Transferase</keyword>
<keyword evidence="5" id="KW-0479">Metal-binding</keyword>
<keyword evidence="8" id="KW-0460">Magnesium</keyword>
<dbReference type="AlphaFoldDB" id="A0A7X6KXK9"/>
<evidence type="ECO:0000256" key="8">
    <source>
        <dbReference type="ARBA" id="ARBA00022842"/>
    </source>
</evidence>
<evidence type="ECO:0000256" key="6">
    <source>
        <dbReference type="ARBA" id="ARBA00022741"/>
    </source>
</evidence>
<keyword evidence="4" id="KW-0548">Nucleotidyltransferase</keyword>
<accession>A0A7X6KXK9</accession>
<dbReference type="InterPro" id="IPR002934">
    <property type="entry name" value="Polymerase_NTP_transf_dom"/>
</dbReference>
<evidence type="ECO:0000256" key="3">
    <source>
        <dbReference type="ARBA" id="ARBA00022679"/>
    </source>
</evidence>
<evidence type="ECO:0000256" key="5">
    <source>
        <dbReference type="ARBA" id="ARBA00022723"/>
    </source>
</evidence>
<dbReference type="Gene3D" id="3.30.460.10">
    <property type="entry name" value="Beta Polymerase, domain 2"/>
    <property type="match status" value="1"/>
</dbReference>
<reference evidence="12 13" key="1">
    <citation type="submission" date="2020-04" db="EMBL/GenBank/DDBJ databases">
        <title>MicrobeNet Type strains.</title>
        <authorList>
            <person name="Nicholson A.C."/>
        </authorList>
    </citation>
    <scope>NUCLEOTIDE SEQUENCE [LARGE SCALE GENOMIC DNA]</scope>
    <source>
        <strain evidence="12 13">ATCC BAA-788</strain>
    </source>
</reference>
<evidence type="ECO:0000256" key="1">
    <source>
        <dbReference type="ARBA" id="ARBA00001946"/>
    </source>
</evidence>
<dbReference type="Proteomes" id="UP000581206">
    <property type="component" value="Unassembled WGS sequence"/>
</dbReference>
<name>A0A7X6KXK9_9CELL</name>
<evidence type="ECO:0000256" key="10">
    <source>
        <dbReference type="SAM" id="MobiDB-lite"/>
    </source>
</evidence>
<evidence type="ECO:0000256" key="7">
    <source>
        <dbReference type="ARBA" id="ARBA00022840"/>
    </source>
</evidence>
<dbReference type="PANTHER" id="PTHR33571:SF12">
    <property type="entry name" value="BSL3053 PROTEIN"/>
    <property type="match status" value="1"/>
</dbReference>
<evidence type="ECO:0000313" key="13">
    <source>
        <dbReference type="Proteomes" id="UP000581206"/>
    </source>
</evidence>
<keyword evidence="7" id="KW-0067">ATP-binding</keyword>
<keyword evidence="13" id="KW-1185">Reference proteome</keyword>
<dbReference type="GO" id="GO:0046872">
    <property type="term" value="F:metal ion binding"/>
    <property type="evidence" value="ECO:0007669"/>
    <property type="project" value="UniProtKB-KW"/>
</dbReference>
<dbReference type="InterPro" id="IPR043519">
    <property type="entry name" value="NT_sf"/>
</dbReference>
<proteinExistence type="inferred from homology"/>
<sequence length="144" mass="15140">MPAEAGGGDGAGSPEGPAQHEPQPASETAPGAEAQPADAAPTRPGHGSSTLTWVLRDKREEIVRIAAANGASHVRVFGSVARGEDDEHSDIDFLVDYAEDTGLFDMAGLQVELEEALRRPVDVANARSLWPRIARKALPEAVPL</sequence>
<protein>
    <submittedName>
        <fullName evidence="12">Nucleotidyltransferase family protein</fullName>
    </submittedName>
</protein>
<evidence type="ECO:0000313" key="12">
    <source>
        <dbReference type="EMBL" id="NKY24046.1"/>
    </source>
</evidence>
<comment type="similarity">
    <text evidence="9">Belongs to the MntA antitoxin family.</text>
</comment>
<dbReference type="GO" id="GO:0005524">
    <property type="term" value="F:ATP binding"/>
    <property type="evidence" value="ECO:0007669"/>
    <property type="project" value="UniProtKB-KW"/>
</dbReference>
<keyword evidence="2" id="KW-1277">Toxin-antitoxin system</keyword>
<feature type="region of interest" description="Disordered" evidence="10">
    <location>
        <begin position="1"/>
        <end position="51"/>
    </location>
</feature>
<gene>
    <name evidence="12" type="ORF">HGA03_15360</name>
</gene>
<feature type="compositionally biased region" description="Low complexity" evidence="10">
    <location>
        <begin position="29"/>
        <end position="41"/>
    </location>
</feature>
<dbReference type="InterPro" id="IPR052038">
    <property type="entry name" value="Type-VII_TA_antitoxin"/>
</dbReference>
<dbReference type="Pfam" id="PF01909">
    <property type="entry name" value="NTP_transf_2"/>
    <property type="match status" value="1"/>
</dbReference>
<dbReference type="PANTHER" id="PTHR33571">
    <property type="entry name" value="SSL8005 PROTEIN"/>
    <property type="match status" value="1"/>
</dbReference>
<organism evidence="12 13">
    <name type="scientific">Cellulomonas denverensis</name>
    <dbReference type="NCBI Taxonomy" id="264297"/>
    <lineage>
        <taxon>Bacteria</taxon>
        <taxon>Bacillati</taxon>
        <taxon>Actinomycetota</taxon>
        <taxon>Actinomycetes</taxon>
        <taxon>Micrococcales</taxon>
        <taxon>Cellulomonadaceae</taxon>
        <taxon>Cellulomonas</taxon>
    </lineage>
</organism>
<dbReference type="CDD" id="cd05403">
    <property type="entry name" value="NT_KNTase_like"/>
    <property type="match status" value="1"/>
</dbReference>
<evidence type="ECO:0000256" key="4">
    <source>
        <dbReference type="ARBA" id="ARBA00022695"/>
    </source>
</evidence>
<comment type="caution">
    <text evidence="12">The sequence shown here is derived from an EMBL/GenBank/DDBJ whole genome shotgun (WGS) entry which is preliminary data.</text>
</comment>
<keyword evidence="6" id="KW-0547">Nucleotide-binding</keyword>
<feature type="domain" description="Polymerase nucleotidyl transferase" evidence="11">
    <location>
        <begin position="73"/>
        <end position="139"/>
    </location>
</feature>
<feature type="compositionally biased region" description="Gly residues" evidence="10">
    <location>
        <begin position="1"/>
        <end position="13"/>
    </location>
</feature>
<evidence type="ECO:0000259" key="11">
    <source>
        <dbReference type="Pfam" id="PF01909"/>
    </source>
</evidence>
<evidence type="ECO:0000256" key="9">
    <source>
        <dbReference type="ARBA" id="ARBA00038276"/>
    </source>
</evidence>
<comment type="cofactor">
    <cofactor evidence="1">
        <name>Mg(2+)</name>
        <dbReference type="ChEBI" id="CHEBI:18420"/>
    </cofactor>
</comment>
<dbReference type="EMBL" id="JAAXOX010000011">
    <property type="protein sequence ID" value="NKY24046.1"/>
    <property type="molecule type" value="Genomic_DNA"/>
</dbReference>
<dbReference type="SUPFAM" id="SSF81301">
    <property type="entry name" value="Nucleotidyltransferase"/>
    <property type="match status" value="1"/>
</dbReference>
<evidence type="ECO:0000256" key="2">
    <source>
        <dbReference type="ARBA" id="ARBA00022649"/>
    </source>
</evidence>
<dbReference type="GO" id="GO:0016779">
    <property type="term" value="F:nucleotidyltransferase activity"/>
    <property type="evidence" value="ECO:0007669"/>
    <property type="project" value="UniProtKB-KW"/>
</dbReference>